<dbReference type="InterPro" id="IPR036388">
    <property type="entry name" value="WH-like_DNA-bd_sf"/>
</dbReference>
<evidence type="ECO:0000259" key="5">
    <source>
        <dbReference type="PROSITE" id="PS50995"/>
    </source>
</evidence>
<comment type="caution">
    <text evidence="6">The sequence shown here is derived from an EMBL/GenBank/DDBJ whole genome shotgun (WGS) entry which is preliminary data.</text>
</comment>
<dbReference type="PROSITE" id="PS50995">
    <property type="entry name" value="HTH_MARR_2"/>
    <property type="match status" value="1"/>
</dbReference>
<sequence length="190" mass="20246">MAKGKSGTKGGVVALERSPSHLLHRTLQLALDIYAEEFGPGAITQRQYAVLAATADHEDSTQTDLVRITGIDRSTLADMAARMIAKGLLERRRSDVDARANAVRLTDQGREVLEAARPKMAAADARLLKLISGGGRRETFVGLLKDLIRAADAAAAQPPAEPAGKHTKPAKPAKAAKLESKKKKKPKKAA</sequence>
<proteinExistence type="predicted"/>
<dbReference type="RefSeq" id="WP_111456592.1">
    <property type="nucleotide sequence ID" value="NZ_QFYP01000001.1"/>
</dbReference>
<keyword evidence="3" id="KW-0804">Transcription</keyword>
<dbReference type="InterPro" id="IPR036390">
    <property type="entry name" value="WH_DNA-bd_sf"/>
</dbReference>
<evidence type="ECO:0000256" key="1">
    <source>
        <dbReference type="ARBA" id="ARBA00023015"/>
    </source>
</evidence>
<organism evidence="6 7">
    <name type="scientific">Phenylobacterium hankyongense</name>
    <dbReference type="NCBI Taxonomy" id="1813876"/>
    <lineage>
        <taxon>Bacteria</taxon>
        <taxon>Pseudomonadati</taxon>
        <taxon>Pseudomonadota</taxon>
        <taxon>Alphaproteobacteria</taxon>
        <taxon>Caulobacterales</taxon>
        <taxon>Caulobacteraceae</taxon>
        <taxon>Phenylobacterium</taxon>
    </lineage>
</organism>
<dbReference type="GO" id="GO:0003700">
    <property type="term" value="F:DNA-binding transcription factor activity"/>
    <property type="evidence" value="ECO:0007669"/>
    <property type="project" value="InterPro"/>
</dbReference>
<dbReference type="Proteomes" id="UP000249842">
    <property type="component" value="Unassembled WGS sequence"/>
</dbReference>
<protein>
    <submittedName>
        <fullName evidence="6">MarR family transcriptional regulator</fullName>
    </submittedName>
</protein>
<evidence type="ECO:0000256" key="4">
    <source>
        <dbReference type="SAM" id="MobiDB-lite"/>
    </source>
</evidence>
<accession>A0A328AXB8</accession>
<evidence type="ECO:0000256" key="2">
    <source>
        <dbReference type="ARBA" id="ARBA00023125"/>
    </source>
</evidence>
<keyword evidence="7" id="KW-1185">Reference proteome</keyword>
<dbReference type="OrthoDB" id="7349109at2"/>
<evidence type="ECO:0000313" key="7">
    <source>
        <dbReference type="Proteomes" id="UP000249842"/>
    </source>
</evidence>
<keyword evidence="1" id="KW-0805">Transcription regulation</keyword>
<evidence type="ECO:0000313" key="6">
    <source>
        <dbReference type="EMBL" id="RAK59299.1"/>
    </source>
</evidence>
<dbReference type="Gene3D" id="1.10.10.10">
    <property type="entry name" value="Winged helix-like DNA-binding domain superfamily/Winged helix DNA-binding domain"/>
    <property type="match status" value="1"/>
</dbReference>
<feature type="region of interest" description="Disordered" evidence="4">
    <location>
        <begin position="152"/>
        <end position="190"/>
    </location>
</feature>
<dbReference type="SMART" id="SM00347">
    <property type="entry name" value="HTH_MARR"/>
    <property type="match status" value="1"/>
</dbReference>
<dbReference type="Pfam" id="PF12802">
    <property type="entry name" value="MarR_2"/>
    <property type="match status" value="1"/>
</dbReference>
<dbReference type="InterPro" id="IPR000835">
    <property type="entry name" value="HTH_MarR-typ"/>
</dbReference>
<dbReference type="SUPFAM" id="SSF46785">
    <property type="entry name" value="Winged helix' DNA-binding domain"/>
    <property type="match status" value="1"/>
</dbReference>
<feature type="domain" description="HTH marR-type" evidence="5">
    <location>
        <begin position="20"/>
        <end position="149"/>
    </location>
</feature>
<feature type="compositionally biased region" description="Basic residues" evidence="4">
    <location>
        <begin position="180"/>
        <end position="190"/>
    </location>
</feature>
<name>A0A328AXB8_9CAUL</name>
<dbReference type="PANTHER" id="PTHR42756:SF1">
    <property type="entry name" value="TRANSCRIPTIONAL REPRESSOR OF EMRAB OPERON"/>
    <property type="match status" value="1"/>
</dbReference>
<reference evidence="7" key="1">
    <citation type="submission" date="2018-05" db="EMBL/GenBank/DDBJ databases">
        <authorList>
            <person name="Li X."/>
        </authorList>
    </citation>
    <scope>NUCLEOTIDE SEQUENCE [LARGE SCALE GENOMIC DNA]</scope>
    <source>
        <strain evidence="7">HKS-05</strain>
    </source>
</reference>
<dbReference type="EMBL" id="QFYP01000001">
    <property type="protein sequence ID" value="RAK59299.1"/>
    <property type="molecule type" value="Genomic_DNA"/>
</dbReference>
<dbReference type="GO" id="GO:0003677">
    <property type="term" value="F:DNA binding"/>
    <property type="evidence" value="ECO:0007669"/>
    <property type="project" value="UniProtKB-KW"/>
</dbReference>
<gene>
    <name evidence="6" type="ORF">DJ021_05515</name>
</gene>
<evidence type="ECO:0000256" key="3">
    <source>
        <dbReference type="ARBA" id="ARBA00023163"/>
    </source>
</evidence>
<dbReference type="AlphaFoldDB" id="A0A328AXB8"/>
<dbReference type="PANTHER" id="PTHR42756">
    <property type="entry name" value="TRANSCRIPTIONAL REGULATOR, MARR"/>
    <property type="match status" value="1"/>
</dbReference>
<keyword evidence="2" id="KW-0238">DNA-binding</keyword>